<evidence type="ECO:0000313" key="6">
    <source>
        <dbReference type="Proteomes" id="UP000233020"/>
    </source>
</evidence>
<dbReference type="STRING" id="37293.ENSANAP00000036214"/>
<organism evidence="5 6">
    <name type="scientific">Aotus nancymaae</name>
    <name type="common">Ma's night monkey</name>
    <dbReference type="NCBI Taxonomy" id="37293"/>
    <lineage>
        <taxon>Eukaryota</taxon>
        <taxon>Metazoa</taxon>
        <taxon>Chordata</taxon>
        <taxon>Craniata</taxon>
        <taxon>Vertebrata</taxon>
        <taxon>Euteleostomi</taxon>
        <taxon>Mammalia</taxon>
        <taxon>Eutheria</taxon>
        <taxon>Euarchontoglires</taxon>
        <taxon>Primates</taxon>
        <taxon>Haplorrhini</taxon>
        <taxon>Platyrrhini</taxon>
        <taxon>Aotidae</taxon>
        <taxon>Aotus</taxon>
    </lineage>
</organism>
<dbReference type="FunFam" id="1.10.472.10:FF:000006">
    <property type="entry name" value="Cyclin I"/>
    <property type="match status" value="1"/>
</dbReference>
<dbReference type="InterPro" id="IPR006671">
    <property type="entry name" value="Cyclin_N"/>
</dbReference>
<dbReference type="Ensembl" id="ENSANAT00000054285.1">
    <property type="protein sequence ID" value="ENSANAP00000036214.1"/>
    <property type="gene ID" value="ENSANAG00000035629.1"/>
</dbReference>
<dbReference type="InterPro" id="IPR039361">
    <property type="entry name" value="Cyclin"/>
</dbReference>
<dbReference type="SUPFAM" id="SSF47954">
    <property type="entry name" value="Cyclin-like"/>
    <property type="match status" value="1"/>
</dbReference>
<dbReference type="GeneTree" id="ENSGT00940000162679"/>
<feature type="region of interest" description="Disordered" evidence="3">
    <location>
        <begin position="1"/>
        <end position="89"/>
    </location>
</feature>
<dbReference type="AlphaFoldDB" id="A0A2K5ESL7"/>
<protein>
    <submittedName>
        <fullName evidence="5">Cyclin I family member 2</fullName>
    </submittedName>
</protein>
<dbReference type="Gene3D" id="1.10.472.10">
    <property type="entry name" value="Cyclin-like"/>
    <property type="match status" value="2"/>
</dbReference>
<dbReference type="Proteomes" id="UP000233020">
    <property type="component" value="Unplaced"/>
</dbReference>
<gene>
    <name evidence="5" type="primary">CCNI2</name>
</gene>
<dbReference type="InterPro" id="IPR036915">
    <property type="entry name" value="Cyclin-like_sf"/>
</dbReference>
<keyword evidence="6" id="KW-1185">Reference proteome</keyword>
<accession>A0A2K5ESL7</accession>
<evidence type="ECO:0000256" key="3">
    <source>
        <dbReference type="SAM" id="MobiDB-lite"/>
    </source>
</evidence>
<dbReference type="PANTHER" id="PTHR10177">
    <property type="entry name" value="CYCLINS"/>
    <property type="match status" value="1"/>
</dbReference>
<keyword evidence="1 2" id="KW-0195">Cyclin</keyword>
<proteinExistence type="inferred from homology"/>
<reference evidence="5" key="2">
    <citation type="submission" date="2025-09" db="UniProtKB">
        <authorList>
            <consortium name="Ensembl"/>
        </authorList>
    </citation>
    <scope>IDENTIFICATION</scope>
</reference>
<reference evidence="5" key="1">
    <citation type="submission" date="2025-08" db="UniProtKB">
        <authorList>
            <consortium name="Ensembl"/>
        </authorList>
    </citation>
    <scope>IDENTIFICATION</scope>
</reference>
<feature type="domain" description="Cyclin-like" evidence="4">
    <location>
        <begin position="155"/>
        <end position="241"/>
    </location>
</feature>
<feature type="compositionally biased region" description="Pro residues" evidence="3">
    <location>
        <begin position="38"/>
        <end position="50"/>
    </location>
</feature>
<dbReference type="Pfam" id="PF00134">
    <property type="entry name" value="Cyclin_N"/>
    <property type="match status" value="1"/>
</dbReference>
<name>A0A2K5ESL7_AOTNA</name>
<comment type="similarity">
    <text evidence="2">Belongs to the cyclin family.</text>
</comment>
<evidence type="ECO:0000259" key="4">
    <source>
        <dbReference type="SMART" id="SM00385"/>
    </source>
</evidence>
<evidence type="ECO:0000256" key="2">
    <source>
        <dbReference type="RuleBase" id="RU000383"/>
    </source>
</evidence>
<evidence type="ECO:0000313" key="5">
    <source>
        <dbReference type="Ensembl" id="ENSANAP00000036214.1"/>
    </source>
</evidence>
<sequence>MASGGRLPPQPSNSEVSAVQSPGRRPWAGLEEAALCFPLPPSPGEAPLPPNTQSRCPGTRQPGAASLSAPSATVPLGPRRTTAPAGRTADPVLADAPAQAPQPDPQSLKPRNLEGILDECQLLRYLQLAQDREARLWQGGKPQDEICNAFKEVLQWLLQLQNNLYFSQSTFNLALTIFSRLLISVKVKEKYLHCAAIASLRLAVKLNEENEVIPQVNDFIKHYGSDYSPNELLRMELAILDTLHWDLYIGTPLDFLTVEMYGVFCSNIKNHGLQFHALVVLSWPHVLELLPQRNPSLHVASLTRQLQHCMAGHQLLQFKGSTLALVIITLELERLMPDWCAPISDLLKKAQVGNMQYSCCKELVVQQLRSFQSSTCTDSVVPLANQ</sequence>
<evidence type="ECO:0000256" key="1">
    <source>
        <dbReference type="ARBA" id="ARBA00023127"/>
    </source>
</evidence>
<dbReference type="InterPro" id="IPR013763">
    <property type="entry name" value="Cyclin-like_dom"/>
</dbReference>
<dbReference type="OMA" id="PQRDEIC"/>
<dbReference type="SMART" id="SM00385">
    <property type="entry name" value="CYCLIN"/>
    <property type="match status" value="1"/>
</dbReference>